<keyword evidence="1" id="KW-0812">Transmembrane</keyword>
<feature type="transmembrane region" description="Helical" evidence="1">
    <location>
        <begin position="56"/>
        <end position="78"/>
    </location>
</feature>
<evidence type="ECO:0000256" key="1">
    <source>
        <dbReference type="SAM" id="Phobius"/>
    </source>
</evidence>
<keyword evidence="3" id="KW-1185">Reference proteome</keyword>
<evidence type="ECO:0000313" key="3">
    <source>
        <dbReference type="Proteomes" id="UP001257659"/>
    </source>
</evidence>
<feature type="transmembrane region" description="Helical" evidence="1">
    <location>
        <begin position="6"/>
        <end position="25"/>
    </location>
</feature>
<dbReference type="Pfam" id="PF13630">
    <property type="entry name" value="SdpI"/>
    <property type="match status" value="1"/>
</dbReference>
<proteinExistence type="predicted"/>
<feature type="transmembrane region" description="Helical" evidence="1">
    <location>
        <begin position="84"/>
        <end position="104"/>
    </location>
</feature>
<dbReference type="EMBL" id="JAVDQA010000004">
    <property type="protein sequence ID" value="MDR6301096.1"/>
    <property type="molecule type" value="Genomic_DNA"/>
</dbReference>
<accession>A0ABU1K659</accession>
<organism evidence="2 3">
    <name type="scientific">Mesonia maritima</name>
    <dbReference type="NCBI Taxonomy" id="1793873"/>
    <lineage>
        <taxon>Bacteria</taxon>
        <taxon>Pseudomonadati</taxon>
        <taxon>Bacteroidota</taxon>
        <taxon>Flavobacteriia</taxon>
        <taxon>Flavobacteriales</taxon>
        <taxon>Flavobacteriaceae</taxon>
        <taxon>Mesonia</taxon>
    </lineage>
</organism>
<keyword evidence="1" id="KW-0472">Membrane</keyword>
<name>A0ABU1K659_9FLAO</name>
<dbReference type="RefSeq" id="WP_309728142.1">
    <property type="nucleotide sequence ID" value="NZ_JAVDQA010000004.1"/>
</dbReference>
<comment type="caution">
    <text evidence="2">The sequence shown here is derived from an EMBL/GenBank/DDBJ whole genome shotgun (WGS) entry which is preliminary data.</text>
</comment>
<reference evidence="2 3" key="1">
    <citation type="submission" date="2023-07" db="EMBL/GenBank/DDBJ databases">
        <title>Genomic Encyclopedia of Type Strains, Phase IV (KMG-IV): sequencing the most valuable type-strain genomes for metagenomic binning, comparative biology and taxonomic classification.</title>
        <authorList>
            <person name="Goeker M."/>
        </authorList>
    </citation>
    <scope>NUCLEOTIDE SEQUENCE [LARGE SCALE GENOMIC DNA]</scope>
    <source>
        <strain evidence="2 3">DSM 102814</strain>
    </source>
</reference>
<sequence length="114" mass="13026">MNLDFLLGPLFLSGVVFAVVGFIMYKFPPKEINSLYGYRTRKSMESQEKWDFSQRYSAVLMIKVGLIFCGISLLKIFIELSMETILIAEIFILLLGVGLLLYLTEKAIKDKFGK</sequence>
<dbReference type="InterPro" id="IPR025962">
    <property type="entry name" value="SdpI/YhfL"/>
</dbReference>
<gene>
    <name evidence="2" type="ORF">GGR31_001743</name>
</gene>
<dbReference type="Proteomes" id="UP001257659">
    <property type="component" value="Unassembled WGS sequence"/>
</dbReference>
<evidence type="ECO:0000313" key="2">
    <source>
        <dbReference type="EMBL" id="MDR6301096.1"/>
    </source>
</evidence>
<protein>
    <submittedName>
        <fullName evidence="2">Membrane protein</fullName>
    </submittedName>
</protein>
<keyword evidence="1" id="KW-1133">Transmembrane helix</keyword>